<dbReference type="GO" id="GO:0005886">
    <property type="term" value="C:plasma membrane"/>
    <property type="evidence" value="ECO:0007669"/>
    <property type="project" value="TreeGrafter"/>
</dbReference>
<comment type="caution">
    <text evidence="2">The sequence shown here is derived from an EMBL/GenBank/DDBJ whole genome shotgun (WGS) entry which is preliminary data.</text>
</comment>
<dbReference type="InterPro" id="IPR007110">
    <property type="entry name" value="Ig-like_dom"/>
</dbReference>
<dbReference type="PANTHER" id="PTHR31149">
    <property type="entry name" value="EXPRESSED PROTEIN"/>
    <property type="match status" value="1"/>
</dbReference>
<dbReference type="EMBL" id="JADCNL010000001">
    <property type="protein sequence ID" value="KAG0496309.1"/>
    <property type="molecule type" value="Genomic_DNA"/>
</dbReference>
<dbReference type="InterPro" id="IPR056287">
    <property type="entry name" value="PH_AIR9"/>
</dbReference>
<dbReference type="InterPro" id="IPR056284">
    <property type="entry name" value="AIR9-like_A9"/>
</dbReference>
<dbReference type="Proteomes" id="UP000636800">
    <property type="component" value="Chromosome 1"/>
</dbReference>
<dbReference type="Pfam" id="PF23197">
    <property type="entry name" value="IG_AIR9"/>
    <property type="match status" value="9"/>
</dbReference>
<dbReference type="PANTHER" id="PTHR31149:SF11">
    <property type="entry name" value="187-KDA MICROTUBULE-ASSOCIATED PROTEIN AIR9"/>
    <property type="match status" value="1"/>
</dbReference>
<sequence length="1087" mass="120318">MVWRHTRKGVASWLRRRWNGSPVVVVGAEDEDYLLTADDIDSSLVFMYTPVTEEGTKGEPQYAMTDFVKAAPPSVSNVRILGDAVEGNTIKGIGEYFGGKEGPSKFKWMREDKETGNFVVVSSGASEYTLTKNDIGHRLAFVYIPANFEGQEGKSVSVMSEIVKKAPPKVTNLMIVGDVREGSKLTVSCTVVGGTEGSCRVQWFKTSYSMFENENSMEAISSSKLAKTFRVPLAAVGYYIVVKFTPVASDGETVNQLYLISDKVVDSLPPSLNFLSVSGDYCEGEMLTATYGYIGGQEGRSLYNWYLHDTEGAAGVLIAKACGLLQCLITKDYIGKLISFECTPVRDDGIVGELRTFLAAVQVRSGSPRLLYLKIIGDGVEGTTLHAEKKYWGGEEGNSVYQWLQISPIGTVSEIKGATHASYEVSSNDIGFLVSVSCEPIRSDGTHGPTVISEHIGPIIPGPPCCQSLELFGSMTEGCRISFAVSYSGGEKGCCVHEWFRLMENGRKEKLSCDDFLDLTLEDVGRFIELAYTPVRKDGLRGSRKSVISTAISAANPKGIELVIPDCRQDMEVVPQKSYYGGKEGNGEYVWYRTRVRPYEADLVEISSFSKDFFIVGKNVSYTPTIEDVDSYLVLRWVPTRDDGHQGSYVVAVSTNPVMAEHPIVANVRIKDMGTGTFVGEGLYYGGYEGSSMYSWYRQTTEGTNLLIPGATSINYKATDHDYNCRLVLGYTPVRSDSIVGELVMSEASNIVLPALPIVEMLYFNGKEIEGETITAVEVPPQTEDQQHVWRNYKKEIKYQWFYSTRTEEKICFELLPLQQSCSYRVRYEDIGCCLKCECVVIDVFGRSSEIASAVTSPILPGMPRIAKLEIEGRGFHTNLYAVRGTYNGGKEGKSKIQWLRSMVGSPDLISIPGEIGRMYEANVDDVGYRLVAVYTPIREDGVEGEPASASTDPIAVEPDVLREVKEKLEIGSVKFEALIDKDKKVPGAGNLERRILEVNRKRIKVVKPGSKTSFPATEIRGTYAPPFHVELFRNDQHRFKIVVDSAEEVDLMVQTRHMRDVIVLVIRGLAQRYNSTSLNSLLKVEN</sequence>
<dbReference type="PROSITE" id="PS50835">
    <property type="entry name" value="IG_LIKE"/>
    <property type="match status" value="1"/>
</dbReference>
<accession>A0A835RQY2</accession>
<dbReference type="Gene3D" id="2.60.40.2700">
    <property type="match status" value="1"/>
</dbReference>
<dbReference type="GO" id="GO:0009506">
    <property type="term" value="C:plasmodesma"/>
    <property type="evidence" value="ECO:0007669"/>
    <property type="project" value="TreeGrafter"/>
</dbReference>
<name>A0A835RQY2_VANPL</name>
<evidence type="ECO:0000313" key="2">
    <source>
        <dbReference type="EMBL" id="KAG0496309.1"/>
    </source>
</evidence>
<dbReference type="OrthoDB" id="678337at2759"/>
<dbReference type="Pfam" id="PF23218">
    <property type="entry name" value="PH_AIR9"/>
    <property type="match status" value="1"/>
</dbReference>
<feature type="domain" description="Ig-like" evidence="1">
    <location>
        <begin position="168"/>
        <end position="205"/>
    </location>
</feature>
<gene>
    <name evidence="2" type="ORF">HPP92_001000</name>
</gene>
<evidence type="ECO:0000259" key="1">
    <source>
        <dbReference type="PROSITE" id="PS50835"/>
    </source>
</evidence>
<proteinExistence type="predicted"/>
<dbReference type="AlphaFoldDB" id="A0A835RQY2"/>
<protein>
    <recommendedName>
        <fullName evidence="1">Ig-like domain-containing protein</fullName>
    </recommendedName>
</protein>
<evidence type="ECO:0000313" key="3">
    <source>
        <dbReference type="Proteomes" id="UP000636800"/>
    </source>
</evidence>
<reference evidence="2 3" key="1">
    <citation type="journal article" date="2020" name="Nat. Food">
        <title>A phased Vanilla planifolia genome enables genetic improvement of flavour and production.</title>
        <authorList>
            <person name="Hasing T."/>
            <person name="Tang H."/>
            <person name="Brym M."/>
            <person name="Khazi F."/>
            <person name="Huang T."/>
            <person name="Chambers A.H."/>
        </authorList>
    </citation>
    <scope>NUCLEOTIDE SEQUENCE [LARGE SCALE GENOMIC DNA]</scope>
    <source>
        <tissue evidence="2">Leaf</tissue>
    </source>
</reference>
<keyword evidence="3" id="KW-1185">Reference proteome</keyword>
<organism evidence="2 3">
    <name type="scientific">Vanilla planifolia</name>
    <name type="common">Vanilla</name>
    <dbReference type="NCBI Taxonomy" id="51239"/>
    <lineage>
        <taxon>Eukaryota</taxon>
        <taxon>Viridiplantae</taxon>
        <taxon>Streptophyta</taxon>
        <taxon>Embryophyta</taxon>
        <taxon>Tracheophyta</taxon>
        <taxon>Spermatophyta</taxon>
        <taxon>Magnoliopsida</taxon>
        <taxon>Liliopsida</taxon>
        <taxon>Asparagales</taxon>
        <taxon>Orchidaceae</taxon>
        <taxon>Vanilloideae</taxon>
        <taxon>Vanilleae</taxon>
        <taxon>Vanilla</taxon>
    </lineage>
</organism>